<organism evidence="1 2">
    <name type="scientific">Enterococcus aquimarinus</name>
    <dbReference type="NCBI Taxonomy" id="328396"/>
    <lineage>
        <taxon>Bacteria</taxon>
        <taxon>Bacillati</taxon>
        <taxon>Bacillota</taxon>
        <taxon>Bacilli</taxon>
        <taxon>Lactobacillales</taxon>
        <taxon>Enterococcaceae</taxon>
        <taxon>Enterococcus</taxon>
    </lineage>
</organism>
<dbReference type="EMBL" id="JAJJVO010000076">
    <property type="protein sequence ID" value="MCC9273605.1"/>
    <property type="molecule type" value="Genomic_DNA"/>
</dbReference>
<protein>
    <submittedName>
        <fullName evidence="1">Uncharacterized protein</fullName>
    </submittedName>
</protein>
<accession>A0A9E3ZSI8</accession>
<dbReference type="Proteomes" id="UP000813384">
    <property type="component" value="Unassembled WGS sequence"/>
</dbReference>
<dbReference type="AlphaFoldDB" id="A0A9E3ZSI8"/>
<reference evidence="1" key="2">
    <citation type="submission" date="2021-11" db="EMBL/GenBank/DDBJ databases">
        <authorList>
            <person name="Gilroy R."/>
        </authorList>
    </citation>
    <scope>NUCLEOTIDE SEQUENCE</scope>
    <source>
        <strain evidence="1">150</strain>
    </source>
</reference>
<proteinExistence type="predicted"/>
<evidence type="ECO:0000313" key="2">
    <source>
        <dbReference type="Proteomes" id="UP000813384"/>
    </source>
</evidence>
<gene>
    <name evidence="1" type="ORF">K8V42_04875</name>
</gene>
<evidence type="ECO:0000313" key="1">
    <source>
        <dbReference type="EMBL" id="MCC9273605.1"/>
    </source>
</evidence>
<comment type="caution">
    <text evidence="1">The sequence shown here is derived from an EMBL/GenBank/DDBJ whole genome shotgun (WGS) entry which is preliminary data.</text>
</comment>
<sequence length="97" mass="11242">MKEFKYGVVYIIERTETSVTAFELISKEKDCITVYVREYTPAINSLIGYVVQLHVSNDEQQEFVNFKNNIPASQYYDGKTSIYTKAGLKTYDEKTHP</sequence>
<name>A0A9E3ZSI8_9ENTE</name>
<reference evidence="1" key="1">
    <citation type="journal article" date="2021" name="PeerJ">
        <title>Extensive microbial diversity within the chicken gut microbiome revealed by metagenomics and culture.</title>
        <authorList>
            <person name="Gilroy R."/>
            <person name="Ravi A."/>
            <person name="Getino M."/>
            <person name="Pursley I."/>
            <person name="Horton D.L."/>
            <person name="Alikhan N.F."/>
            <person name="Baker D."/>
            <person name="Gharbi K."/>
            <person name="Hall N."/>
            <person name="Watson M."/>
            <person name="Adriaenssens E.M."/>
            <person name="Foster-Nyarko E."/>
            <person name="Jarju S."/>
            <person name="Secka A."/>
            <person name="Antonio M."/>
            <person name="Oren A."/>
            <person name="Chaudhuri R.R."/>
            <person name="La Ragione R."/>
            <person name="Hildebrand F."/>
            <person name="Pallen M.J."/>
        </authorList>
    </citation>
    <scope>NUCLEOTIDE SEQUENCE</scope>
    <source>
        <strain evidence="1">150</strain>
    </source>
</reference>